<feature type="compositionally biased region" description="Polar residues" evidence="2">
    <location>
        <begin position="300"/>
        <end position="312"/>
    </location>
</feature>
<feature type="compositionally biased region" description="Low complexity" evidence="2">
    <location>
        <begin position="15"/>
        <end position="24"/>
    </location>
</feature>
<dbReference type="RefSeq" id="WP_129576952.1">
    <property type="nucleotide sequence ID" value="NZ_CP012672.1"/>
</dbReference>
<evidence type="ECO:0000256" key="1">
    <source>
        <dbReference type="SAM" id="Coils"/>
    </source>
</evidence>
<evidence type="ECO:0000313" key="4">
    <source>
        <dbReference type="EMBL" id="AUX33623.1"/>
    </source>
</evidence>
<feature type="compositionally biased region" description="Low complexity" evidence="2">
    <location>
        <begin position="32"/>
        <end position="45"/>
    </location>
</feature>
<feature type="coiled-coil region" evidence="1">
    <location>
        <begin position="220"/>
        <end position="247"/>
    </location>
</feature>
<sequence length="609" mass="65902">MQIAVDRSTPKISQSATRTSRARSPAPPLVQRRTTPPARPPAESTRAALEQAFGAEVFAAAGRGVNSTGIPSPVKAKMEAAFRADFSGVRVHQGSTRAAALGAVAYTQGSDIHVAPGHWSPETRAGQALLGHELAHVVQQREGRVQATAQYKGVALNDDPALEAEADTLGARAAAAGERAVQQDRSRAELQPGPSRGTTAPLVQRAITGVIQRVKRKPEVEGLKEKMDELLESIKEQLKKITAHTEQVSPTLDSDDDKDDLEQLNEWVEAAKDGFDAAKNLRDDAANVAERPQGQRPSRHVNQASAHGQSSHTYKEDYWDEIQEKAREVNRLLVNIKTSFPVNAGGFSAAGRAHAMDVEVLNAGTASAGKQQDNSFIEDIEIDTERLTDANAVFKADSRVRTEAAGSRVVLGNKQAGALPGSGLLTQVENNLKPLGAPNWRANFKDTPVPKDRGQGQYANMANTNATGYAWLAEVPGYQQQRWEWLHVRGAGLGGATDGTNLVVGTRDANTHMIPFESNVRILATEAGKNDNYDHLEVDWSVGNPDSDAKHKVETIQMEWKLVKSAGKNVPEPQGKAMFKPLETGANISKKEVQYIEEAIKRSRDTIQP</sequence>
<evidence type="ECO:0000313" key="5">
    <source>
        <dbReference type="Proteomes" id="UP000295497"/>
    </source>
</evidence>
<gene>
    <name evidence="4" type="ORF">SOCE836_057840</name>
</gene>
<dbReference type="AlphaFoldDB" id="A0A4P2QVK2"/>
<protein>
    <recommendedName>
        <fullName evidence="3">eCIS core domain-containing protein</fullName>
    </recommendedName>
</protein>
<evidence type="ECO:0000256" key="2">
    <source>
        <dbReference type="SAM" id="MobiDB-lite"/>
    </source>
</evidence>
<organism evidence="4 5">
    <name type="scientific">Sorangium cellulosum</name>
    <name type="common">Polyangium cellulosum</name>
    <dbReference type="NCBI Taxonomy" id="56"/>
    <lineage>
        <taxon>Bacteria</taxon>
        <taxon>Pseudomonadati</taxon>
        <taxon>Myxococcota</taxon>
        <taxon>Polyangia</taxon>
        <taxon>Polyangiales</taxon>
        <taxon>Polyangiaceae</taxon>
        <taxon>Sorangium</taxon>
    </lineage>
</organism>
<proteinExistence type="predicted"/>
<reference evidence="4 5" key="1">
    <citation type="submission" date="2015-09" db="EMBL/GenBank/DDBJ databases">
        <title>Sorangium comparison.</title>
        <authorList>
            <person name="Zaburannyi N."/>
            <person name="Bunk B."/>
            <person name="Overmann J."/>
            <person name="Mueller R."/>
        </authorList>
    </citation>
    <scope>NUCLEOTIDE SEQUENCE [LARGE SCALE GENOMIC DNA]</scope>
    <source>
        <strain evidence="4 5">So ce836</strain>
    </source>
</reference>
<evidence type="ECO:0000259" key="3">
    <source>
        <dbReference type="Pfam" id="PF13699"/>
    </source>
</evidence>
<dbReference type="EMBL" id="CP012672">
    <property type="protein sequence ID" value="AUX33623.1"/>
    <property type="molecule type" value="Genomic_DNA"/>
</dbReference>
<name>A0A4P2QVK2_SORCE</name>
<feature type="region of interest" description="Disordered" evidence="2">
    <location>
        <begin position="288"/>
        <end position="314"/>
    </location>
</feature>
<dbReference type="InterPro" id="IPR025295">
    <property type="entry name" value="eCIS_core_dom"/>
</dbReference>
<dbReference type="Pfam" id="PF13699">
    <property type="entry name" value="eCIS_core"/>
    <property type="match status" value="1"/>
</dbReference>
<keyword evidence="1" id="KW-0175">Coiled coil</keyword>
<feature type="domain" description="eCIS core" evidence="3">
    <location>
        <begin position="70"/>
        <end position="143"/>
    </location>
</feature>
<feature type="region of interest" description="Disordered" evidence="2">
    <location>
        <begin position="1"/>
        <end position="45"/>
    </location>
</feature>
<dbReference type="Proteomes" id="UP000295497">
    <property type="component" value="Chromosome"/>
</dbReference>
<accession>A0A4P2QVK2</accession>
<feature type="region of interest" description="Disordered" evidence="2">
    <location>
        <begin position="180"/>
        <end position="199"/>
    </location>
</feature>